<keyword evidence="2" id="KW-1133">Transmembrane helix</keyword>
<dbReference type="Proteomes" id="UP001237642">
    <property type="component" value="Unassembled WGS sequence"/>
</dbReference>
<dbReference type="InterPro" id="IPR036259">
    <property type="entry name" value="MFS_trans_sf"/>
</dbReference>
<comment type="similarity">
    <text evidence="1">Belongs to the major facilitator superfamily. Phosphate:H(+) symporter (TC 2.A.1.9) family.</text>
</comment>
<name>A0AAD8IMY1_9APIA</name>
<dbReference type="Gene3D" id="1.20.1250.20">
    <property type="entry name" value="MFS general substrate transporter like domains"/>
    <property type="match status" value="1"/>
</dbReference>
<evidence type="ECO:0000256" key="2">
    <source>
        <dbReference type="SAM" id="Phobius"/>
    </source>
</evidence>
<proteinExistence type="inferred from homology"/>
<gene>
    <name evidence="3" type="ORF">POM88_015068</name>
</gene>
<keyword evidence="2" id="KW-0472">Membrane</keyword>
<keyword evidence="2" id="KW-0812">Transmembrane</keyword>
<feature type="transmembrane region" description="Helical" evidence="2">
    <location>
        <begin position="50"/>
        <end position="70"/>
    </location>
</feature>
<comment type="caution">
    <text evidence="3">The sequence shown here is derived from an EMBL/GenBank/DDBJ whole genome shotgun (WGS) entry which is preliminary data.</text>
</comment>
<accession>A0AAD8IMY1</accession>
<organism evidence="3 4">
    <name type="scientific">Heracleum sosnowskyi</name>
    <dbReference type="NCBI Taxonomy" id="360622"/>
    <lineage>
        <taxon>Eukaryota</taxon>
        <taxon>Viridiplantae</taxon>
        <taxon>Streptophyta</taxon>
        <taxon>Embryophyta</taxon>
        <taxon>Tracheophyta</taxon>
        <taxon>Spermatophyta</taxon>
        <taxon>Magnoliopsida</taxon>
        <taxon>eudicotyledons</taxon>
        <taxon>Gunneridae</taxon>
        <taxon>Pentapetalae</taxon>
        <taxon>asterids</taxon>
        <taxon>campanulids</taxon>
        <taxon>Apiales</taxon>
        <taxon>Apiaceae</taxon>
        <taxon>Apioideae</taxon>
        <taxon>apioid superclade</taxon>
        <taxon>Tordylieae</taxon>
        <taxon>Tordyliinae</taxon>
        <taxon>Heracleum</taxon>
    </lineage>
</organism>
<reference evidence="3" key="1">
    <citation type="submission" date="2023-02" db="EMBL/GenBank/DDBJ databases">
        <title>Genome of toxic invasive species Heracleum sosnowskyi carries increased number of genes despite the absence of recent whole-genome duplications.</title>
        <authorList>
            <person name="Schelkunov M."/>
            <person name="Shtratnikova V."/>
            <person name="Makarenko M."/>
            <person name="Klepikova A."/>
            <person name="Omelchenko D."/>
            <person name="Novikova G."/>
            <person name="Obukhova E."/>
            <person name="Bogdanov V."/>
            <person name="Penin A."/>
            <person name="Logacheva M."/>
        </authorList>
    </citation>
    <scope>NUCLEOTIDE SEQUENCE</scope>
    <source>
        <strain evidence="3">Hsosn_3</strain>
        <tissue evidence="3">Leaf</tissue>
    </source>
</reference>
<feature type="transmembrane region" description="Helical" evidence="2">
    <location>
        <begin position="21"/>
        <end position="38"/>
    </location>
</feature>
<dbReference type="EMBL" id="JAUIZM010000004">
    <property type="protein sequence ID" value="KAK1386890.1"/>
    <property type="molecule type" value="Genomic_DNA"/>
</dbReference>
<dbReference type="AlphaFoldDB" id="A0AAD8IMY1"/>
<sequence length="102" mass="11706">MTTSAIVENRRREMAVQENNQILLSVTLVVAATGESWLRNNLNKGKLENFYWMLAVLGVIINFLVFLAFARHHQVHKSEGPANDQEKELTHWQDEAIFDIGK</sequence>
<evidence type="ECO:0000313" key="4">
    <source>
        <dbReference type="Proteomes" id="UP001237642"/>
    </source>
</evidence>
<protein>
    <submittedName>
        <fullName evidence="3">Uncharacterized protein</fullName>
    </submittedName>
</protein>
<reference evidence="3" key="2">
    <citation type="submission" date="2023-05" db="EMBL/GenBank/DDBJ databases">
        <authorList>
            <person name="Schelkunov M.I."/>
        </authorList>
    </citation>
    <scope>NUCLEOTIDE SEQUENCE</scope>
    <source>
        <strain evidence="3">Hsosn_3</strain>
        <tissue evidence="3">Leaf</tissue>
    </source>
</reference>
<keyword evidence="4" id="KW-1185">Reference proteome</keyword>
<evidence type="ECO:0000313" key="3">
    <source>
        <dbReference type="EMBL" id="KAK1386890.1"/>
    </source>
</evidence>
<evidence type="ECO:0000256" key="1">
    <source>
        <dbReference type="ARBA" id="ARBA00044504"/>
    </source>
</evidence>